<evidence type="ECO:0000313" key="2">
    <source>
        <dbReference type="EMBL" id="SKA00881.1"/>
    </source>
</evidence>
<sequence>MAATVTKFWHKRKTEKRMKKAYILLGNKQEEEVLCLKNDKKDDEYIVFPSSKIKVKNKHICGKYEFKKNQNETEKGITDKYKLYFAVVDKDEFKIDNRKLICGSKEKLEQELKCKMPNEDKAEAYTKEILDRESRFNYFKQWIKFLDILKILFDINPSKKGDNTEKADESKEVKNTSWKEMFDYTQKLILFFAPFIFFMLKLVPYSYKKGVFEYYKLDGSFVNNDITNIFNDIVIAIFGAVVLIIFNYIMALSVVKLRFFRGFLIILELLIMFGISYGEFENKLWWGIAAFLMGIVVNTLSIYMIYIYRNYIKNGIQNEFTFSQNMKILIPVIFILYVVILLGAPIYAKMKCENKKSYYCIIEVADNDHDEQESDEKNFDTINEKNVYTLNEQEVYIYPIIYKNDDTYIVSRLYKEIDVNKNTEAIATGNDAVNASEIINKDDLDVSEYDNKLDLDYRRVIEKKNKKIFLVKIK</sequence>
<feature type="transmembrane region" description="Helical" evidence="1">
    <location>
        <begin position="233"/>
        <end position="252"/>
    </location>
</feature>
<feature type="transmembrane region" description="Helical" evidence="1">
    <location>
        <begin position="259"/>
        <end position="278"/>
    </location>
</feature>
<dbReference type="AlphaFoldDB" id="A0A1T4QBG2"/>
<protein>
    <submittedName>
        <fullName evidence="2">Uncharacterized protein</fullName>
    </submittedName>
</protein>
<keyword evidence="1" id="KW-0812">Transmembrane</keyword>
<name>A0A1T4QBG2_9FIRM</name>
<reference evidence="2 3" key="1">
    <citation type="submission" date="2017-02" db="EMBL/GenBank/DDBJ databases">
        <authorList>
            <person name="Peterson S.W."/>
        </authorList>
    </citation>
    <scope>NUCLEOTIDE SEQUENCE [LARGE SCALE GENOMIC DNA]</scope>
    <source>
        <strain evidence="2 3">ATCC 17233</strain>
    </source>
</reference>
<keyword evidence="1" id="KW-0472">Membrane</keyword>
<feature type="transmembrane region" description="Helical" evidence="1">
    <location>
        <begin position="284"/>
        <end position="308"/>
    </location>
</feature>
<accession>A0A1T4QBG2</accession>
<organism evidence="2 3">
    <name type="scientific">Eubacterium ruminantium</name>
    <dbReference type="NCBI Taxonomy" id="42322"/>
    <lineage>
        <taxon>Bacteria</taxon>
        <taxon>Bacillati</taxon>
        <taxon>Bacillota</taxon>
        <taxon>Clostridia</taxon>
        <taxon>Eubacteriales</taxon>
        <taxon>Eubacteriaceae</taxon>
        <taxon>Eubacterium</taxon>
    </lineage>
</organism>
<feature type="transmembrane region" description="Helical" evidence="1">
    <location>
        <begin position="188"/>
        <end position="207"/>
    </location>
</feature>
<dbReference type="RefSeq" id="WP_078788118.1">
    <property type="nucleotide sequence ID" value="NZ_FNHR01000018.1"/>
</dbReference>
<evidence type="ECO:0000313" key="3">
    <source>
        <dbReference type="Proteomes" id="UP000189857"/>
    </source>
</evidence>
<evidence type="ECO:0000256" key="1">
    <source>
        <dbReference type="SAM" id="Phobius"/>
    </source>
</evidence>
<feature type="transmembrane region" description="Helical" evidence="1">
    <location>
        <begin position="328"/>
        <end position="348"/>
    </location>
</feature>
<keyword evidence="1" id="KW-1133">Transmembrane helix</keyword>
<proteinExistence type="predicted"/>
<dbReference type="Proteomes" id="UP000189857">
    <property type="component" value="Unassembled WGS sequence"/>
</dbReference>
<gene>
    <name evidence="2" type="ORF">SAMN02745110_02326</name>
</gene>
<dbReference type="EMBL" id="FUXA01000018">
    <property type="protein sequence ID" value="SKA00881.1"/>
    <property type="molecule type" value="Genomic_DNA"/>
</dbReference>
<keyword evidence="3" id="KW-1185">Reference proteome</keyword>